<evidence type="ECO:0008006" key="3">
    <source>
        <dbReference type="Google" id="ProtNLM"/>
    </source>
</evidence>
<dbReference type="RefSeq" id="WP_305965058.1">
    <property type="nucleotide sequence ID" value="NZ_JAVAMQ010000051.1"/>
</dbReference>
<comment type="caution">
    <text evidence="1">The sequence shown here is derived from an EMBL/GenBank/DDBJ whole genome shotgun (WGS) entry which is preliminary data.</text>
</comment>
<name>A0ABT9JHL6_9RHOB</name>
<accession>A0ABT9JHL6</accession>
<organism evidence="1 2">
    <name type="scientific">Paracoccus spongiarum</name>
    <dbReference type="NCBI Taxonomy" id="3064387"/>
    <lineage>
        <taxon>Bacteria</taxon>
        <taxon>Pseudomonadati</taxon>
        <taxon>Pseudomonadota</taxon>
        <taxon>Alphaproteobacteria</taxon>
        <taxon>Rhodobacterales</taxon>
        <taxon>Paracoccaceae</taxon>
        <taxon>Paracoccus</taxon>
    </lineage>
</organism>
<keyword evidence="2" id="KW-1185">Reference proteome</keyword>
<proteinExistence type="predicted"/>
<evidence type="ECO:0000313" key="1">
    <source>
        <dbReference type="EMBL" id="MDP5309266.1"/>
    </source>
</evidence>
<dbReference type="Proteomes" id="UP001224997">
    <property type="component" value="Unassembled WGS sequence"/>
</dbReference>
<sequence>MNLDAETLIQQIPYYLTAEDQKVLLDELTKISRGGTAEYLLSTYRDTFKELMLQGDGWRGFQLFLFETGDRRAVRGIVLSNSCDVDPENSRDVPARVIFAPLVKLAAFKALLDASGISADRVAAKIAAIKAQKTSNIFYLPAGGVLQEDYIVRFDDAHNMPVAALANSEDREKLFTLNNTGFYMLVLKLSVHFCRLHEKVNRKPTEVAA</sequence>
<protein>
    <recommendedName>
        <fullName evidence="3">DUF3786 domain-containing protein</fullName>
    </recommendedName>
</protein>
<reference evidence="1 2" key="1">
    <citation type="submission" date="2023-08" db="EMBL/GenBank/DDBJ databases">
        <authorList>
            <person name="Park J.-S."/>
        </authorList>
    </citation>
    <scope>NUCLEOTIDE SEQUENCE [LARGE SCALE GENOMIC DNA]</scope>
    <source>
        <strain evidence="1 2">2205BS29-5</strain>
    </source>
</reference>
<gene>
    <name evidence="1" type="ORF">Q5Y72_19565</name>
</gene>
<dbReference type="EMBL" id="JAVAMQ010000051">
    <property type="protein sequence ID" value="MDP5309266.1"/>
    <property type="molecule type" value="Genomic_DNA"/>
</dbReference>
<evidence type="ECO:0000313" key="2">
    <source>
        <dbReference type="Proteomes" id="UP001224997"/>
    </source>
</evidence>